<evidence type="ECO:0008006" key="4">
    <source>
        <dbReference type="Google" id="ProtNLM"/>
    </source>
</evidence>
<gene>
    <name evidence="2" type="ORF">MPUL_42740</name>
</gene>
<sequence>MHIVRLLRGLGLALISAATALGLAAPAQAQGDVKAPGVPEGVYNVNIDGQATTEWEIFPLCVPVVGDLREPLLLPVACTLKITPKGQPGAEAVMVGGRWQFDYDTIDGKTCPDGSKAPQQTIYSFDPYNWVGTMKVIHGAVCGEQAAMVEVPLTMSFNRPLAIPVDQYPLICEPGGLRRCF</sequence>
<keyword evidence="1" id="KW-0732">Signal</keyword>
<accession>A0A7I7USR8</accession>
<proteinExistence type="predicted"/>
<dbReference type="AlphaFoldDB" id="A0A7I7USR8"/>
<dbReference type="EMBL" id="AP022599">
    <property type="protein sequence ID" value="BBY83116.1"/>
    <property type="molecule type" value="Genomic_DNA"/>
</dbReference>
<keyword evidence="3" id="KW-1185">Reference proteome</keyword>
<evidence type="ECO:0000256" key="1">
    <source>
        <dbReference type="SAM" id="SignalP"/>
    </source>
</evidence>
<protein>
    <recommendedName>
        <fullName evidence="4">Secreted protein</fullName>
    </recommendedName>
</protein>
<evidence type="ECO:0000313" key="2">
    <source>
        <dbReference type="EMBL" id="BBY83116.1"/>
    </source>
</evidence>
<dbReference type="Proteomes" id="UP000467252">
    <property type="component" value="Chromosome"/>
</dbReference>
<reference evidence="2 3" key="1">
    <citation type="journal article" date="2019" name="Emerg. Microbes Infect.">
        <title>Comprehensive subspecies identification of 175 nontuberculous mycobacteria species based on 7547 genomic profiles.</title>
        <authorList>
            <person name="Matsumoto Y."/>
            <person name="Kinjo T."/>
            <person name="Motooka D."/>
            <person name="Nabeya D."/>
            <person name="Jung N."/>
            <person name="Uechi K."/>
            <person name="Horii T."/>
            <person name="Iida T."/>
            <person name="Fujita J."/>
            <person name="Nakamura S."/>
        </authorList>
    </citation>
    <scope>NUCLEOTIDE SEQUENCE [LARGE SCALE GENOMIC DNA]</scope>
    <source>
        <strain evidence="2 3">JCM 6370</strain>
    </source>
</reference>
<organism evidence="2 3">
    <name type="scientific">Mycolicibacterium pulveris</name>
    <name type="common">Mycobacterium pulveris</name>
    <dbReference type="NCBI Taxonomy" id="36813"/>
    <lineage>
        <taxon>Bacteria</taxon>
        <taxon>Bacillati</taxon>
        <taxon>Actinomycetota</taxon>
        <taxon>Actinomycetes</taxon>
        <taxon>Mycobacteriales</taxon>
        <taxon>Mycobacteriaceae</taxon>
        <taxon>Mycolicibacterium</taxon>
    </lineage>
</organism>
<name>A0A7I7USR8_MYCPV</name>
<feature type="chain" id="PRO_5029624423" description="Secreted protein" evidence="1">
    <location>
        <begin position="30"/>
        <end position="181"/>
    </location>
</feature>
<evidence type="ECO:0000313" key="3">
    <source>
        <dbReference type="Proteomes" id="UP000467252"/>
    </source>
</evidence>
<feature type="signal peptide" evidence="1">
    <location>
        <begin position="1"/>
        <end position="29"/>
    </location>
</feature>